<dbReference type="InterPro" id="IPR006311">
    <property type="entry name" value="TAT_signal"/>
</dbReference>
<name>A0A0E9N4A3_9BACT</name>
<dbReference type="OrthoDB" id="9798407at2"/>
<dbReference type="InterPro" id="IPR050312">
    <property type="entry name" value="IolE/XylAMocC-like"/>
</dbReference>
<dbReference type="AlphaFoldDB" id="A0A0E9N4A3"/>
<feature type="domain" description="Xylose isomerase-like TIM barrel" evidence="1">
    <location>
        <begin position="54"/>
        <end position="290"/>
    </location>
</feature>
<evidence type="ECO:0000313" key="3">
    <source>
        <dbReference type="Proteomes" id="UP000033121"/>
    </source>
</evidence>
<dbReference type="PROSITE" id="PS51318">
    <property type="entry name" value="TAT"/>
    <property type="match status" value="1"/>
</dbReference>
<accession>A0A0E9N4A3</accession>
<dbReference type="InterPro" id="IPR013022">
    <property type="entry name" value="Xyl_isomerase-like_TIM-brl"/>
</dbReference>
<evidence type="ECO:0000259" key="1">
    <source>
        <dbReference type="Pfam" id="PF01261"/>
    </source>
</evidence>
<protein>
    <submittedName>
        <fullName evidence="2">Putative sugar dehydratase</fullName>
    </submittedName>
</protein>
<dbReference type="STRING" id="1220578.FPE01S_03_02330"/>
<dbReference type="InterPro" id="IPR019546">
    <property type="entry name" value="TAT_signal_bac_arc"/>
</dbReference>
<dbReference type="PANTHER" id="PTHR12110">
    <property type="entry name" value="HYDROXYPYRUVATE ISOMERASE"/>
    <property type="match status" value="1"/>
</dbReference>
<dbReference type="InterPro" id="IPR036237">
    <property type="entry name" value="Xyl_isomerase-like_sf"/>
</dbReference>
<sequence>MTTRRSFLRNSALVGSAALLLPDLLLANKKNAAVGIQLYTLRDLVSKDGAKPVLDQIAAAGYKKVELYGYGDGKFFGMPVSEFAAYLHGKGLVSPSGHYAPAKWLAGNGDEGREELDSQIQACLTMKHEFFTIPWLNQELRNDLDGYKRLVGRINSAAEIVKKAGLKLAYHNHDFEFKSYDGVTGYDIMTKECDPNLVQWELDLYWVVFAGLDPVALIEKLKGRAPMWHVKDMDKVNRSQNTEVGNGSVDFKRIFSAAKTAGLKHFFVEQENNYVPDPIGSINSSIKYIKANLV</sequence>
<dbReference type="Proteomes" id="UP000033121">
    <property type="component" value="Unassembled WGS sequence"/>
</dbReference>
<evidence type="ECO:0000313" key="2">
    <source>
        <dbReference type="EMBL" id="GAO44195.1"/>
    </source>
</evidence>
<dbReference type="SUPFAM" id="SSF51658">
    <property type="entry name" value="Xylose isomerase-like"/>
    <property type="match status" value="1"/>
</dbReference>
<dbReference type="EMBL" id="BBWV01000003">
    <property type="protein sequence ID" value="GAO44195.1"/>
    <property type="molecule type" value="Genomic_DNA"/>
</dbReference>
<dbReference type="PANTHER" id="PTHR12110:SF41">
    <property type="entry name" value="INOSOSE DEHYDRATASE"/>
    <property type="match status" value="1"/>
</dbReference>
<proteinExistence type="predicted"/>
<gene>
    <name evidence="2" type="ORF">FPE01S_03_02330</name>
</gene>
<dbReference type="NCBIfam" id="TIGR01409">
    <property type="entry name" value="TAT_signal_seq"/>
    <property type="match status" value="1"/>
</dbReference>
<dbReference type="Gene3D" id="3.20.20.150">
    <property type="entry name" value="Divalent-metal-dependent TIM barrel enzymes"/>
    <property type="match status" value="1"/>
</dbReference>
<dbReference type="RefSeq" id="WP_046370155.1">
    <property type="nucleotide sequence ID" value="NZ_BBWV01000003.1"/>
</dbReference>
<reference evidence="2 3" key="1">
    <citation type="submission" date="2015-04" db="EMBL/GenBank/DDBJ databases">
        <title>Whole genome shotgun sequence of Flavihumibacter petaseus NBRC 106054.</title>
        <authorList>
            <person name="Miyazawa S."/>
            <person name="Hosoyama A."/>
            <person name="Hashimoto M."/>
            <person name="Noguchi M."/>
            <person name="Tsuchikane K."/>
            <person name="Ohji S."/>
            <person name="Yamazoe A."/>
            <person name="Ichikawa N."/>
            <person name="Kimura A."/>
            <person name="Fujita N."/>
        </authorList>
    </citation>
    <scope>NUCLEOTIDE SEQUENCE [LARGE SCALE GENOMIC DNA]</scope>
    <source>
        <strain evidence="2 3">NBRC 106054</strain>
    </source>
</reference>
<organism evidence="2 3">
    <name type="scientific">Flavihumibacter petaseus NBRC 106054</name>
    <dbReference type="NCBI Taxonomy" id="1220578"/>
    <lineage>
        <taxon>Bacteria</taxon>
        <taxon>Pseudomonadati</taxon>
        <taxon>Bacteroidota</taxon>
        <taxon>Chitinophagia</taxon>
        <taxon>Chitinophagales</taxon>
        <taxon>Chitinophagaceae</taxon>
        <taxon>Flavihumibacter</taxon>
    </lineage>
</organism>
<dbReference type="Pfam" id="PF01261">
    <property type="entry name" value="AP_endonuc_2"/>
    <property type="match status" value="1"/>
</dbReference>
<comment type="caution">
    <text evidence="2">The sequence shown here is derived from an EMBL/GenBank/DDBJ whole genome shotgun (WGS) entry which is preliminary data.</text>
</comment>
<keyword evidence="3" id="KW-1185">Reference proteome</keyword>